<dbReference type="EMBL" id="JAKCXM010000328">
    <property type="protein sequence ID" value="KAJ0395720.1"/>
    <property type="molecule type" value="Genomic_DNA"/>
</dbReference>
<comment type="caution">
    <text evidence="2">The sequence shown here is derived from an EMBL/GenBank/DDBJ whole genome shotgun (WGS) entry which is preliminary data.</text>
</comment>
<evidence type="ECO:0000313" key="2">
    <source>
        <dbReference type="EMBL" id="KAJ0395720.1"/>
    </source>
</evidence>
<feature type="compositionally biased region" description="Low complexity" evidence="1">
    <location>
        <begin position="8"/>
        <end position="19"/>
    </location>
</feature>
<dbReference type="Proteomes" id="UP001209570">
    <property type="component" value="Unassembled WGS sequence"/>
</dbReference>
<reference evidence="2" key="1">
    <citation type="submission" date="2021-12" db="EMBL/GenBank/DDBJ databases">
        <title>Prjna785345.</title>
        <authorList>
            <person name="Rujirawat T."/>
            <person name="Krajaejun T."/>
        </authorList>
    </citation>
    <scope>NUCLEOTIDE SEQUENCE</scope>
    <source>
        <strain evidence="2">Pi057C3</strain>
    </source>
</reference>
<dbReference type="AlphaFoldDB" id="A0AAD5Q473"/>
<feature type="compositionally biased region" description="Acidic residues" evidence="1">
    <location>
        <begin position="121"/>
        <end position="132"/>
    </location>
</feature>
<evidence type="ECO:0000313" key="3">
    <source>
        <dbReference type="Proteomes" id="UP001209570"/>
    </source>
</evidence>
<feature type="compositionally biased region" description="Polar residues" evidence="1">
    <location>
        <begin position="61"/>
        <end position="71"/>
    </location>
</feature>
<name>A0AAD5Q473_PYTIN</name>
<protein>
    <submittedName>
        <fullName evidence="2">Uncharacterized protein</fullName>
    </submittedName>
</protein>
<proteinExistence type="predicted"/>
<accession>A0AAD5Q473</accession>
<gene>
    <name evidence="2" type="ORF">P43SY_006368</name>
</gene>
<keyword evidence="3" id="KW-1185">Reference proteome</keyword>
<organism evidence="2 3">
    <name type="scientific">Pythium insidiosum</name>
    <name type="common">Pythiosis disease agent</name>
    <dbReference type="NCBI Taxonomy" id="114742"/>
    <lineage>
        <taxon>Eukaryota</taxon>
        <taxon>Sar</taxon>
        <taxon>Stramenopiles</taxon>
        <taxon>Oomycota</taxon>
        <taxon>Peronosporomycetes</taxon>
        <taxon>Pythiales</taxon>
        <taxon>Pythiaceae</taxon>
        <taxon>Pythium</taxon>
    </lineage>
</organism>
<sequence>MTMTIELPSKPSSMTMPSMRRLRRGSNPMMRVTLATEERPNPLMSPSTKSHVPLDEPTAPTPSTSGISSVFSRRRQSSTEKKPPSLRRTSSAPIKAPRFVSKMAPMLKRVVSGGKSRGSGEDDQSDGEEEDPRESLLRLLQVPATQRHSEVPLMAISHMDDC</sequence>
<feature type="region of interest" description="Disordered" evidence="1">
    <location>
        <begin position="1"/>
        <end position="134"/>
    </location>
</feature>
<evidence type="ECO:0000256" key="1">
    <source>
        <dbReference type="SAM" id="MobiDB-lite"/>
    </source>
</evidence>